<evidence type="ECO:0000313" key="2">
    <source>
        <dbReference type="Proteomes" id="UP001486888"/>
    </source>
</evidence>
<dbReference type="Pfam" id="PF13376">
    <property type="entry name" value="OmdA"/>
    <property type="match status" value="1"/>
</dbReference>
<name>A0AAU6WFV6_9MICC</name>
<reference evidence="1 2" key="1">
    <citation type="submission" date="2023-05" db="EMBL/GenBank/DDBJ databases">
        <title>Glutamicibacter sp. B1, complete genome.</title>
        <authorList>
            <person name="Long Y.H."/>
            <person name="Fang T."/>
            <person name="Li X.Y."/>
        </authorList>
    </citation>
    <scope>NUCLEOTIDE SEQUENCE [LARGE SCALE GENOMIC DNA]</scope>
    <source>
        <strain evidence="1 2">B1</strain>
    </source>
</reference>
<evidence type="ECO:0000313" key="1">
    <source>
        <dbReference type="EMBL" id="XAO46013.1"/>
    </source>
</evidence>
<dbReference type="Proteomes" id="UP001486888">
    <property type="component" value="Chromosome"/>
</dbReference>
<keyword evidence="2" id="KW-1185">Reference proteome</keyword>
<proteinExistence type="predicted"/>
<dbReference type="EMBL" id="CP125942">
    <property type="protein sequence ID" value="XAO46013.1"/>
    <property type="molecule type" value="Genomic_DNA"/>
</dbReference>
<organism evidence="1 2">
    <name type="scientific">Glutamicibacter ectropisis</name>
    <dbReference type="NCBI Taxonomy" id="3046593"/>
    <lineage>
        <taxon>Bacteria</taxon>
        <taxon>Bacillati</taxon>
        <taxon>Actinomycetota</taxon>
        <taxon>Actinomycetes</taxon>
        <taxon>Micrococcales</taxon>
        <taxon>Micrococcaceae</taxon>
        <taxon>Glutamicibacter</taxon>
    </lineage>
</organism>
<dbReference type="RefSeq" id="WP_345472009.1">
    <property type="nucleotide sequence ID" value="NZ_CP125942.1"/>
</dbReference>
<dbReference type="KEGG" id="gey:QMQ05_00165"/>
<accession>A0AAU6WFV6</accession>
<dbReference type="AlphaFoldDB" id="A0AAU6WFV6"/>
<protein>
    <submittedName>
        <fullName evidence="1">YdeI/OmpD-associated family protein</fullName>
    </submittedName>
</protein>
<sequence length="178" mass="19721">MAASKEPFEIRGTVDVINGHRILRLEQESSDFLSSRGQVAVDLLGDFAGHTVVIDPDGRRGHWLDLESAQAPVIDGEVGQQIQLSVQPSTSWPETTVPTDLAEALDQASDLDENWVSLTPMARWEWVRWVGATKNPDTRQRRVEVSISKLRDGKRRPCCFDLSSCTNPELAKGGKLAE</sequence>
<gene>
    <name evidence="1" type="ORF">QMQ05_00165</name>
</gene>